<accession>A0AAW9QFP7</accession>
<keyword evidence="1" id="KW-1133">Transmembrane helix</keyword>
<evidence type="ECO:0000313" key="2">
    <source>
        <dbReference type="EMBL" id="MEG3436590.1"/>
    </source>
</evidence>
<comment type="caution">
    <text evidence="2">The sequence shown here is derived from an EMBL/GenBank/DDBJ whole genome shotgun (WGS) entry which is preliminary data.</text>
</comment>
<dbReference type="AlphaFoldDB" id="A0AAW9QFP7"/>
<organism evidence="2 3">
    <name type="scientific">Pannus brasiliensis CCIBt3594</name>
    <dbReference type="NCBI Taxonomy" id="1427578"/>
    <lineage>
        <taxon>Bacteria</taxon>
        <taxon>Bacillati</taxon>
        <taxon>Cyanobacteriota</taxon>
        <taxon>Cyanophyceae</taxon>
        <taxon>Oscillatoriophycideae</taxon>
        <taxon>Chroococcales</taxon>
        <taxon>Microcystaceae</taxon>
        <taxon>Pannus</taxon>
    </lineage>
</organism>
<sequence length="271" mass="30096">MLNSKPRLDAPLFKTLGLIGIIGALMILVIGLQQPKVKTLTREKILERDYQKENRVEQLQVELLKNLPAFGFDNMLANWALLQFIQYYGDVDARKQTNYNLSPDFLQAVVKNDPKFTRAYMLMSIASSVNAGKPERTIAITNEGLKKLTPDIPDAYYVWLYKGVDELLFMGDIEAAKHSNEMAAEWAKIAGDSFIEKSARGTVHFLSTNPDSRAARVGAWLLVWANSQNEETRKLAAENIEKLGGKLVVEGNKLIAIPPKDSVSGGKSGGK</sequence>
<gene>
    <name evidence="2" type="ORF">V0288_05610</name>
</gene>
<keyword evidence="1" id="KW-0472">Membrane</keyword>
<evidence type="ECO:0000313" key="3">
    <source>
        <dbReference type="Proteomes" id="UP001328733"/>
    </source>
</evidence>
<keyword evidence="1" id="KW-0812">Transmembrane</keyword>
<name>A0AAW9QFP7_9CHRO</name>
<dbReference type="Proteomes" id="UP001328733">
    <property type="component" value="Unassembled WGS sequence"/>
</dbReference>
<dbReference type="RefSeq" id="WP_332864048.1">
    <property type="nucleotide sequence ID" value="NZ_JBAFSM010000008.1"/>
</dbReference>
<protein>
    <submittedName>
        <fullName evidence="2">Uncharacterized protein</fullName>
    </submittedName>
</protein>
<proteinExistence type="predicted"/>
<keyword evidence="3" id="KW-1185">Reference proteome</keyword>
<reference evidence="2 3" key="1">
    <citation type="submission" date="2024-01" db="EMBL/GenBank/DDBJ databases">
        <title>Genomic insights into the taxonomy and metabolism of the cyanobacterium Pannus brasiliensis CCIBt3594.</title>
        <authorList>
            <person name="Machado M."/>
            <person name="Botero N.B."/>
            <person name="Andreote A.P.D."/>
            <person name="Feitosa A.M.T."/>
            <person name="Popin R."/>
            <person name="Sivonen K."/>
            <person name="Fiore M.F."/>
        </authorList>
    </citation>
    <scope>NUCLEOTIDE SEQUENCE [LARGE SCALE GENOMIC DNA]</scope>
    <source>
        <strain evidence="2 3">CCIBt3594</strain>
    </source>
</reference>
<dbReference type="EMBL" id="JBAFSM010000008">
    <property type="protein sequence ID" value="MEG3436590.1"/>
    <property type="molecule type" value="Genomic_DNA"/>
</dbReference>
<evidence type="ECO:0000256" key="1">
    <source>
        <dbReference type="SAM" id="Phobius"/>
    </source>
</evidence>
<feature type="transmembrane region" description="Helical" evidence="1">
    <location>
        <begin position="12"/>
        <end position="32"/>
    </location>
</feature>